<evidence type="ECO:0000256" key="5">
    <source>
        <dbReference type="ARBA" id="ARBA00023136"/>
    </source>
</evidence>
<evidence type="ECO:0000256" key="3">
    <source>
        <dbReference type="ARBA" id="ARBA00022692"/>
    </source>
</evidence>
<feature type="domain" description="Polysaccharide chain length determinant N-terminal" evidence="7">
    <location>
        <begin position="6"/>
        <end position="58"/>
    </location>
</feature>
<feature type="transmembrane region" description="Helical" evidence="6">
    <location>
        <begin position="21"/>
        <end position="45"/>
    </location>
</feature>
<evidence type="ECO:0000313" key="8">
    <source>
        <dbReference type="EMBL" id="AXM95965.1"/>
    </source>
</evidence>
<keyword evidence="5 6" id="KW-0472">Membrane</keyword>
<accession>A0AAD0QW60</accession>
<name>A0AAD0QW60_PSEDL</name>
<reference evidence="8 9" key="1">
    <citation type="submission" date="2018-07" db="EMBL/GenBank/DDBJ databases">
        <title>Complete genome sequence of a Pseudomonas plecoglossicida strain pathogenic to the marine fish, Larimichthys crocea.</title>
        <authorList>
            <person name="Tao Z."/>
        </authorList>
    </citation>
    <scope>NUCLEOTIDE SEQUENCE [LARGE SCALE GENOMIC DNA]</scope>
    <source>
        <strain evidence="8 9">XSDHY-P</strain>
    </source>
</reference>
<dbReference type="Pfam" id="PF02706">
    <property type="entry name" value="Wzz"/>
    <property type="match status" value="1"/>
</dbReference>
<dbReference type="RefSeq" id="WP_116131212.1">
    <property type="nucleotide sequence ID" value="NZ_BSOM01000018.1"/>
</dbReference>
<organism evidence="8 9">
    <name type="scientific">Pseudomonas plecoglossicida</name>
    <dbReference type="NCBI Taxonomy" id="70775"/>
    <lineage>
        <taxon>Bacteria</taxon>
        <taxon>Pseudomonadati</taxon>
        <taxon>Pseudomonadota</taxon>
        <taxon>Gammaproteobacteria</taxon>
        <taxon>Pseudomonadales</taxon>
        <taxon>Pseudomonadaceae</taxon>
        <taxon>Pseudomonas</taxon>
    </lineage>
</organism>
<keyword evidence="4 6" id="KW-1133">Transmembrane helix</keyword>
<evidence type="ECO:0000256" key="6">
    <source>
        <dbReference type="SAM" id="Phobius"/>
    </source>
</evidence>
<dbReference type="Proteomes" id="UP000256503">
    <property type="component" value="Chromosome"/>
</dbReference>
<evidence type="ECO:0000256" key="2">
    <source>
        <dbReference type="ARBA" id="ARBA00022475"/>
    </source>
</evidence>
<keyword evidence="3 6" id="KW-0812">Transmembrane</keyword>
<gene>
    <name evidence="8" type="ORF">DVB73_09340</name>
</gene>
<evidence type="ECO:0000259" key="7">
    <source>
        <dbReference type="Pfam" id="PF02706"/>
    </source>
</evidence>
<comment type="subcellular location">
    <subcellularLocation>
        <location evidence="1">Cell membrane</location>
        <topology evidence="1">Multi-pass membrane protein</topology>
    </subcellularLocation>
</comment>
<dbReference type="GeneID" id="300272994"/>
<proteinExistence type="predicted"/>
<evidence type="ECO:0000313" key="9">
    <source>
        <dbReference type="Proteomes" id="UP000256503"/>
    </source>
</evidence>
<keyword evidence="2" id="KW-1003">Cell membrane</keyword>
<dbReference type="GO" id="GO:0005886">
    <property type="term" value="C:plasma membrane"/>
    <property type="evidence" value="ECO:0007669"/>
    <property type="project" value="UniProtKB-SubCell"/>
</dbReference>
<evidence type="ECO:0000256" key="1">
    <source>
        <dbReference type="ARBA" id="ARBA00004651"/>
    </source>
</evidence>
<dbReference type="EMBL" id="CP031146">
    <property type="protein sequence ID" value="AXM95965.1"/>
    <property type="molecule type" value="Genomic_DNA"/>
</dbReference>
<dbReference type="AlphaFoldDB" id="A0AAD0QW60"/>
<protein>
    <recommendedName>
        <fullName evidence="7">Polysaccharide chain length determinant N-terminal domain-containing protein</fullName>
    </recommendedName>
</protein>
<sequence length="72" mass="8172">MVAYGEIDIFKLTRDVWCRSGVVIGVVGLYALIRAAYAFLVTSFYETLPLVVLKQLDALNPRKFTRCCLTLR</sequence>
<evidence type="ECO:0000256" key="4">
    <source>
        <dbReference type="ARBA" id="ARBA00022989"/>
    </source>
</evidence>
<dbReference type="InterPro" id="IPR003856">
    <property type="entry name" value="LPS_length_determ_N"/>
</dbReference>